<reference evidence="2 3" key="1">
    <citation type="submission" date="2014-02" db="EMBL/GenBank/DDBJ databases">
        <title>The small core and large imbalanced accessory genome model reveals a collaborative survival strategy of Sorangium cellulosum strains in nature.</title>
        <authorList>
            <person name="Han K."/>
            <person name="Peng R."/>
            <person name="Blom J."/>
            <person name="Li Y.-Z."/>
        </authorList>
    </citation>
    <scope>NUCLEOTIDE SEQUENCE [LARGE SCALE GENOMIC DNA]</scope>
    <source>
        <strain evidence="2 3">So0149</strain>
    </source>
</reference>
<feature type="compositionally biased region" description="Pro residues" evidence="1">
    <location>
        <begin position="211"/>
        <end position="220"/>
    </location>
</feature>
<evidence type="ECO:0000256" key="1">
    <source>
        <dbReference type="SAM" id="MobiDB-lite"/>
    </source>
</evidence>
<dbReference type="AlphaFoldDB" id="A0A150SA31"/>
<name>A0A150SA31_SORCE</name>
<evidence type="ECO:0000313" key="3">
    <source>
        <dbReference type="Proteomes" id="UP000075515"/>
    </source>
</evidence>
<feature type="region of interest" description="Disordered" evidence="1">
    <location>
        <begin position="354"/>
        <end position="379"/>
    </location>
</feature>
<gene>
    <name evidence="2" type="ORF">BE18_22755</name>
</gene>
<dbReference type="Proteomes" id="UP000075515">
    <property type="component" value="Unassembled WGS sequence"/>
</dbReference>
<sequence>MSEENRSTTSTTVNQVNTPLIAWSRNKYVSADAESLWTGEAHGIGYCVEPLESALATTYTDDAHFVTYVVSNRRWQPRLKKTDEAALREHGIEIRHYVLVADVDMPNHQGITQEAIEDAKEKLAQLPSIGWYTSRGGLRILQPLSRPISPAHYEHAIGLWLPQLQAALGDAWVVDLACKDWTRHFRLPRVIRDGAPASPKIDLSRMRPVDPCAPPPPRPPRAVEDRPRPTLTSDRARILERARKYVGQIEHPQCGTGSCDAAVWNVSVHLRGFGLDEDDALELLTEWALGLGANCEHRRPDRLRRKIEDASRASTVEAGFHLKDDRPARAETTDEGPGFSVSELDEEEEIAALLSGPSDSRNKADNNSGDEDDTGGGKKGGLTSIIGRLRFFRILTGRVFTVISGEAVPIDSERYIEWISAAALRTLKSVVTRDKIKNATTAVVGPRNRLPLGDAPIRYAYDPKDLTIWIDLADPQGRTVHVTPSGSTVCAKGECPIAWYRPDGTAPMPVPVIPASDDGCQAQWAEFWDLQQKEDQTERVASFAWLMAAARPMVQPQTGTLTRYPVGAMTGEHGAGKTSAMEILRTIVDRREPASVKLPRQEKIDDMTIHAEQVAVLAYDNASHLSAEHSDHLCRIATGSGDVKRSLYCDRDLAVFRGSRPAIINGITDFVTRDDLLDRSVLIRQTKPKVRKLDSVLAREWSRIYPRVLGALVYCMATSLARAEETIVDPAIRMLEAAQWAAASEQTAGFEEGAVSRCYMATREHATDMAAEDTFVEALLEIVPRGSSVTDTGAGILRRILEAWEKEHPRTKAPDEWPRTPRGLRAALDRRKSALEALGLTISYASGQRTETSSSARTITLSREAGPKSGLYLAVDNTRTPAEIASELLESV</sequence>
<protein>
    <recommendedName>
        <fullName evidence="4">RepB-like DNA primase domain-containing protein</fullName>
    </recommendedName>
</protein>
<feature type="region of interest" description="Disordered" evidence="1">
    <location>
        <begin position="318"/>
        <end position="342"/>
    </location>
</feature>
<dbReference type="EMBL" id="JEMC01002261">
    <property type="protein sequence ID" value="KYF89257.1"/>
    <property type="molecule type" value="Genomic_DNA"/>
</dbReference>
<comment type="caution">
    <text evidence="2">The sequence shown here is derived from an EMBL/GenBank/DDBJ whole genome shotgun (WGS) entry which is preliminary data.</text>
</comment>
<evidence type="ECO:0000313" key="2">
    <source>
        <dbReference type="EMBL" id="KYF89257.1"/>
    </source>
</evidence>
<accession>A0A150SA31</accession>
<organism evidence="2 3">
    <name type="scientific">Sorangium cellulosum</name>
    <name type="common">Polyangium cellulosum</name>
    <dbReference type="NCBI Taxonomy" id="56"/>
    <lineage>
        <taxon>Bacteria</taxon>
        <taxon>Pseudomonadati</taxon>
        <taxon>Myxococcota</taxon>
        <taxon>Polyangia</taxon>
        <taxon>Polyangiales</taxon>
        <taxon>Polyangiaceae</taxon>
        <taxon>Sorangium</taxon>
    </lineage>
</organism>
<feature type="region of interest" description="Disordered" evidence="1">
    <location>
        <begin position="198"/>
        <end position="229"/>
    </location>
</feature>
<evidence type="ECO:0008006" key="4">
    <source>
        <dbReference type="Google" id="ProtNLM"/>
    </source>
</evidence>
<proteinExistence type="predicted"/>
<feature type="compositionally biased region" description="Basic and acidic residues" evidence="1">
    <location>
        <begin position="320"/>
        <end position="332"/>
    </location>
</feature>